<dbReference type="AlphaFoldDB" id="A0A1Y4QG37"/>
<evidence type="ECO:0000313" key="5">
    <source>
        <dbReference type="Proteomes" id="UP000196258"/>
    </source>
</evidence>
<reference evidence="3" key="4">
    <citation type="submission" date="2021-09" db="EMBL/GenBank/DDBJ databases">
        <authorList>
            <person name="Gilroy R."/>
        </authorList>
    </citation>
    <scope>NUCLEOTIDE SEQUENCE</scope>
    <source>
        <strain evidence="3">CHK193-16274</strain>
    </source>
</reference>
<proteinExistence type="inferred from homology"/>
<reference evidence="3" key="3">
    <citation type="journal article" date="2021" name="PeerJ">
        <title>Extensive microbial diversity within the chicken gut microbiome revealed by metagenomics and culture.</title>
        <authorList>
            <person name="Gilroy R."/>
            <person name="Ravi A."/>
            <person name="Getino M."/>
            <person name="Pursley I."/>
            <person name="Horton D.L."/>
            <person name="Alikhan N.F."/>
            <person name="Baker D."/>
            <person name="Gharbi K."/>
            <person name="Hall N."/>
            <person name="Watson M."/>
            <person name="Adriaenssens E.M."/>
            <person name="Foster-Nyarko E."/>
            <person name="Jarju S."/>
            <person name="Secka A."/>
            <person name="Antonio M."/>
            <person name="Oren A."/>
            <person name="Chaudhuri R.R."/>
            <person name="La Ragione R."/>
            <person name="Hildebrand F."/>
            <person name="Pallen M.J."/>
        </authorList>
    </citation>
    <scope>NUCLEOTIDE SEQUENCE</scope>
    <source>
        <strain evidence="3">CHK193-16274</strain>
    </source>
</reference>
<accession>A0A1Y4QG37</accession>
<dbReference type="PIRSF" id="PIRSF003230">
    <property type="entry name" value="YbgC"/>
    <property type="match status" value="1"/>
</dbReference>
<dbReference type="NCBIfam" id="TIGR00051">
    <property type="entry name" value="YbgC/FadM family acyl-CoA thioesterase"/>
    <property type="match status" value="1"/>
</dbReference>
<comment type="similarity">
    <text evidence="1">Belongs to the 4-hydroxybenzoyl-CoA thioesterase family.</text>
</comment>
<reference evidence="4" key="2">
    <citation type="journal article" date="2018" name="BMC Genomics">
        <title>Whole genome sequencing and function prediction of 133 gut anaerobes isolated from chicken caecum in pure cultures.</title>
        <authorList>
            <person name="Medvecky M."/>
            <person name="Cejkova D."/>
            <person name="Polansky O."/>
            <person name="Karasova D."/>
            <person name="Kubasova T."/>
            <person name="Cizek A."/>
            <person name="Rychlik I."/>
        </authorList>
    </citation>
    <scope>NUCLEOTIDE SEQUENCE</scope>
    <source>
        <strain evidence="4">An149</strain>
    </source>
</reference>
<dbReference type="Pfam" id="PF13279">
    <property type="entry name" value="4HBT_2"/>
    <property type="match status" value="1"/>
</dbReference>
<evidence type="ECO:0000256" key="1">
    <source>
        <dbReference type="ARBA" id="ARBA00005953"/>
    </source>
</evidence>
<name>A0A1Y4QG37_9FIRM</name>
<evidence type="ECO:0000256" key="2">
    <source>
        <dbReference type="ARBA" id="ARBA00022801"/>
    </source>
</evidence>
<dbReference type="InterPro" id="IPR050563">
    <property type="entry name" value="4-hydroxybenzoyl-CoA_TE"/>
</dbReference>
<dbReference type="Proteomes" id="UP000749320">
    <property type="component" value="Unassembled WGS sequence"/>
</dbReference>
<gene>
    <name evidence="4" type="ORF">B5E91_10820</name>
    <name evidence="3" type="ORF">K8V91_05095</name>
</gene>
<comment type="caution">
    <text evidence="4">The sequence shown here is derived from an EMBL/GenBank/DDBJ whole genome shotgun (WGS) entry which is preliminary data.</text>
</comment>
<dbReference type="InterPro" id="IPR006684">
    <property type="entry name" value="YbgC/YbaW"/>
</dbReference>
<dbReference type="RefSeq" id="WP_087257492.1">
    <property type="nucleotide sequence ID" value="NZ_CAJFOD010000036.1"/>
</dbReference>
<reference evidence="5" key="1">
    <citation type="submission" date="2017-04" db="EMBL/GenBank/DDBJ databases">
        <title>Function of individual gut microbiota members based on whole genome sequencing of pure cultures obtained from chicken caecum.</title>
        <authorList>
            <person name="Medvecky M."/>
            <person name="Cejkova D."/>
            <person name="Polansky O."/>
            <person name="Karasova D."/>
            <person name="Kubasova T."/>
            <person name="Cizek A."/>
            <person name="Rychlik I."/>
        </authorList>
    </citation>
    <scope>NUCLEOTIDE SEQUENCE [LARGE SCALE GENOMIC DNA]</scope>
    <source>
        <strain evidence="5">An149</strain>
    </source>
</reference>
<sequence>MNIKPYQHIAKYYETDQMGIIHHSNYIRWFEEARIDLMNQIGLTYKTMEEKGIISPVLEIDCKYLNMMYFDDVATIHVSFDKYSSVRFTCSYEIYNQDGILCTTGTSKHCFINKDGKPINLKKSYPEFDQVFKKFVK</sequence>
<dbReference type="PANTHER" id="PTHR31793:SF27">
    <property type="entry name" value="NOVEL THIOESTERASE SUPERFAMILY DOMAIN AND SAPOSIN A-TYPE DOMAIN CONTAINING PROTEIN (0610012H03RIK)"/>
    <property type="match status" value="1"/>
</dbReference>
<dbReference type="GO" id="GO:0047617">
    <property type="term" value="F:fatty acyl-CoA hydrolase activity"/>
    <property type="evidence" value="ECO:0007669"/>
    <property type="project" value="TreeGrafter"/>
</dbReference>
<dbReference type="InterPro" id="IPR029069">
    <property type="entry name" value="HotDog_dom_sf"/>
</dbReference>
<dbReference type="Proteomes" id="UP000196258">
    <property type="component" value="Unassembled WGS sequence"/>
</dbReference>
<dbReference type="CDD" id="cd00586">
    <property type="entry name" value="4HBT"/>
    <property type="match status" value="1"/>
</dbReference>
<dbReference type="EMBL" id="NFLB01000013">
    <property type="protein sequence ID" value="OUQ04187.1"/>
    <property type="molecule type" value="Genomic_DNA"/>
</dbReference>
<dbReference type="Gene3D" id="3.10.129.10">
    <property type="entry name" value="Hotdog Thioesterase"/>
    <property type="match status" value="1"/>
</dbReference>
<organism evidence="4 5">
    <name type="scientific">Thomasclavelia spiroformis</name>
    <dbReference type="NCBI Taxonomy" id="29348"/>
    <lineage>
        <taxon>Bacteria</taxon>
        <taxon>Bacillati</taxon>
        <taxon>Bacillota</taxon>
        <taxon>Erysipelotrichia</taxon>
        <taxon>Erysipelotrichales</taxon>
        <taxon>Coprobacillaceae</taxon>
        <taxon>Thomasclavelia</taxon>
    </lineage>
</organism>
<evidence type="ECO:0000313" key="4">
    <source>
        <dbReference type="EMBL" id="OUQ04187.1"/>
    </source>
</evidence>
<dbReference type="EMBL" id="DYWV01000172">
    <property type="protein sequence ID" value="HJF40283.1"/>
    <property type="molecule type" value="Genomic_DNA"/>
</dbReference>
<dbReference type="SUPFAM" id="SSF54637">
    <property type="entry name" value="Thioesterase/thiol ester dehydrase-isomerase"/>
    <property type="match status" value="1"/>
</dbReference>
<dbReference type="PANTHER" id="PTHR31793">
    <property type="entry name" value="4-HYDROXYBENZOYL-COA THIOESTERASE FAMILY MEMBER"/>
    <property type="match status" value="1"/>
</dbReference>
<evidence type="ECO:0000313" key="3">
    <source>
        <dbReference type="EMBL" id="HJF40283.1"/>
    </source>
</evidence>
<keyword evidence="2 4" id="KW-0378">Hydrolase</keyword>
<protein>
    <submittedName>
        <fullName evidence="4">Acyl-CoA thioester hydrolase</fullName>
    </submittedName>
    <submittedName>
        <fullName evidence="3">Acyl-CoA thioesterase</fullName>
    </submittedName>
</protein>